<dbReference type="PROSITE" id="PS50158">
    <property type="entry name" value="ZF_CCHC"/>
    <property type="match status" value="1"/>
</dbReference>
<evidence type="ECO:0000259" key="2">
    <source>
        <dbReference type="PROSITE" id="PS50158"/>
    </source>
</evidence>
<accession>A0A7J6KIE7</accession>
<reference evidence="3 4" key="1">
    <citation type="submission" date="2020-04" db="EMBL/GenBank/DDBJ databases">
        <title>Perkinsus chesapeaki whole genome sequence.</title>
        <authorList>
            <person name="Bogema D.R."/>
        </authorList>
    </citation>
    <scope>NUCLEOTIDE SEQUENCE [LARGE SCALE GENOMIC DNA]</scope>
    <source>
        <strain evidence="3">ATCC PRA-425</strain>
    </source>
</reference>
<gene>
    <name evidence="3" type="ORF">FOL47_005720</name>
</gene>
<dbReference type="GO" id="GO:0008270">
    <property type="term" value="F:zinc ion binding"/>
    <property type="evidence" value="ECO:0007669"/>
    <property type="project" value="UniProtKB-KW"/>
</dbReference>
<dbReference type="EMBL" id="JAAPAO010003150">
    <property type="protein sequence ID" value="KAF4646740.1"/>
    <property type="molecule type" value="Genomic_DNA"/>
</dbReference>
<name>A0A7J6KIE7_PERCH</name>
<keyword evidence="1" id="KW-0863">Zinc-finger</keyword>
<protein>
    <recommendedName>
        <fullName evidence="2">CCHC-type domain-containing protein</fullName>
    </recommendedName>
</protein>
<keyword evidence="4" id="KW-1185">Reference proteome</keyword>
<dbReference type="Proteomes" id="UP000591131">
    <property type="component" value="Unassembled WGS sequence"/>
</dbReference>
<dbReference type="OrthoDB" id="10022108at2759"/>
<dbReference type="GO" id="GO:0003676">
    <property type="term" value="F:nucleic acid binding"/>
    <property type="evidence" value="ECO:0007669"/>
    <property type="project" value="InterPro"/>
</dbReference>
<feature type="non-terminal residue" evidence="3">
    <location>
        <position position="168"/>
    </location>
</feature>
<feature type="domain" description="CCHC-type" evidence="2">
    <location>
        <begin position="79"/>
        <end position="93"/>
    </location>
</feature>
<organism evidence="3 4">
    <name type="scientific">Perkinsus chesapeaki</name>
    <name type="common">Clam parasite</name>
    <name type="synonym">Perkinsus andrewsi</name>
    <dbReference type="NCBI Taxonomy" id="330153"/>
    <lineage>
        <taxon>Eukaryota</taxon>
        <taxon>Sar</taxon>
        <taxon>Alveolata</taxon>
        <taxon>Perkinsozoa</taxon>
        <taxon>Perkinsea</taxon>
        <taxon>Perkinsida</taxon>
        <taxon>Perkinsidae</taxon>
        <taxon>Perkinsus</taxon>
    </lineage>
</organism>
<feature type="non-terminal residue" evidence="3">
    <location>
        <position position="1"/>
    </location>
</feature>
<proteinExistence type="predicted"/>
<dbReference type="Gene3D" id="4.10.60.10">
    <property type="entry name" value="Zinc finger, CCHC-type"/>
    <property type="match status" value="1"/>
</dbReference>
<dbReference type="SUPFAM" id="SSF57756">
    <property type="entry name" value="Retrovirus zinc finger-like domains"/>
    <property type="match status" value="1"/>
</dbReference>
<dbReference type="InterPro" id="IPR036875">
    <property type="entry name" value="Znf_CCHC_sf"/>
</dbReference>
<evidence type="ECO:0000313" key="4">
    <source>
        <dbReference type="Proteomes" id="UP000591131"/>
    </source>
</evidence>
<keyword evidence="1" id="KW-0479">Metal-binding</keyword>
<comment type="caution">
    <text evidence="3">The sequence shown here is derived from an EMBL/GenBank/DDBJ whole genome shotgun (WGS) entry which is preliminary data.</text>
</comment>
<sequence>RGTTIGQIGHMIKEGNPALAKDIDGDKLVSSVFWRGQHLVLAVCPVLYHRLAAGGEGKTRLVLNHLCTRWQTSRMPSVCFRCAKIGHIGPSCPFRQDASKARCTRCAAFGHERQACPAQAGPGAVRKCANCLDFNASNPDVRVHRKVDHECTDGACESLAAFARRQWT</sequence>
<evidence type="ECO:0000256" key="1">
    <source>
        <dbReference type="PROSITE-ProRule" id="PRU00047"/>
    </source>
</evidence>
<evidence type="ECO:0000313" key="3">
    <source>
        <dbReference type="EMBL" id="KAF4646740.1"/>
    </source>
</evidence>
<dbReference type="AlphaFoldDB" id="A0A7J6KIE7"/>
<dbReference type="InterPro" id="IPR001878">
    <property type="entry name" value="Znf_CCHC"/>
</dbReference>
<dbReference type="SMART" id="SM00343">
    <property type="entry name" value="ZnF_C2HC"/>
    <property type="match status" value="2"/>
</dbReference>
<keyword evidence="1" id="KW-0862">Zinc</keyword>